<evidence type="ECO:0000313" key="2">
    <source>
        <dbReference type="EMBL" id="KAL0330269.1"/>
    </source>
</evidence>
<gene>
    <name evidence="2" type="ORF">Sradi_5013600</name>
</gene>
<dbReference type="EMBL" id="JACGWJ010000022">
    <property type="protein sequence ID" value="KAL0330269.1"/>
    <property type="molecule type" value="Genomic_DNA"/>
</dbReference>
<dbReference type="PANTHER" id="PTHR33287:SF8">
    <property type="entry name" value="TRANSMEMBRANE PROTEIN 188"/>
    <property type="match status" value="1"/>
</dbReference>
<protein>
    <recommendedName>
        <fullName evidence="3">Transmembrane protein</fullName>
    </recommendedName>
</protein>
<sequence>MRNRIEKALQTSRNKYKELTIIIHKQEKKVQFLETKALHLSMFYIASQLLIFLSNSKLSSSPNHRCSWNWYWKPFFVSLSITVVFGLNFTTTIIKYVRTKYEQDRNFIDQEENYQQMAFLERRHRTKDDSTGSYEVDMSKAYTLLKLQPDTFAVYQRYAHLGISIAVLLAFTALVLHTCRSSVCDDAPVA</sequence>
<comment type="caution">
    <text evidence="2">The sequence shown here is derived from an EMBL/GenBank/DDBJ whole genome shotgun (WGS) entry which is preliminary data.</text>
</comment>
<feature type="transmembrane region" description="Helical" evidence="1">
    <location>
        <begin position="75"/>
        <end position="97"/>
    </location>
</feature>
<evidence type="ECO:0000256" key="1">
    <source>
        <dbReference type="SAM" id="Phobius"/>
    </source>
</evidence>
<proteinExistence type="predicted"/>
<reference evidence="2" key="1">
    <citation type="submission" date="2020-06" db="EMBL/GenBank/DDBJ databases">
        <authorList>
            <person name="Li T."/>
            <person name="Hu X."/>
            <person name="Zhang T."/>
            <person name="Song X."/>
            <person name="Zhang H."/>
            <person name="Dai N."/>
            <person name="Sheng W."/>
            <person name="Hou X."/>
            <person name="Wei L."/>
        </authorList>
    </citation>
    <scope>NUCLEOTIDE SEQUENCE</scope>
    <source>
        <strain evidence="2">G02</strain>
        <tissue evidence="2">Leaf</tissue>
    </source>
</reference>
<reference evidence="2" key="2">
    <citation type="journal article" date="2024" name="Plant">
        <title>Genomic evolution and insights into agronomic trait innovations of Sesamum species.</title>
        <authorList>
            <person name="Miao H."/>
            <person name="Wang L."/>
            <person name="Qu L."/>
            <person name="Liu H."/>
            <person name="Sun Y."/>
            <person name="Le M."/>
            <person name="Wang Q."/>
            <person name="Wei S."/>
            <person name="Zheng Y."/>
            <person name="Lin W."/>
            <person name="Duan Y."/>
            <person name="Cao H."/>
            <person name="Xiong S."/>
            <person name="Wang X."/>
            <person name="Wei L."/>
            <person name="Li C."/>
            <person name="Ma Q."/>
            <person name="Ju M."/>
            <person name="Zhao R."/>
            <person name="Li G."/>
            <person name="Mu C."/>
            <person name="Tian Q."/>
            <person name="Mei H."/>
            <person name="Zhang T."/>
            <person name="Gao T."/>
            <person name="Zhang H."/>
        </authorList>
    </citation>
    <scope>NUCLEOTIDE SEQUENCE</scope>
    <source>
        <strain evidence="2">G02</strain>
    </source>
</reference>
<feature type="transmembrane region" description="Helical" evidence="1">
    <location>
        <begin position="158"/>
        <end position="176"/>
    </location>
</feature>
<dbReference type="PANTHER" id="PTHR33287">
    <property type="entry name" value="OS03G0453550 PROTEIN"/>
    <property type="match status" value="1"/>
</dbReference>
<accession>A0AAW2MFH9</accession>
<dbReference type="AlphaFoldDB" id="A0AAW2MFH9"/>
<organism evidence="2">
    <name type="scientific">Sesamum radiatum</name>
    <name type="common">Black benniseed</name>
    <dbReference type="NCBI Taxonomy" id="300843"/>
    <lineage>
        <taxon>Eukaryota</taxon>
        <taxon>Viridiplantae</taxon>
        <taxon>Streptophyta</taxon>
        <taxon>Embryophyta</taxon>
        <taxon>Tracheophyta</taxon>
        <taxon>Spermatophyta</taxon>
        <taxon>Magnoliopsida</taxon>
        <taxon>eudicotyledons</taxon>
        <taxon>Gunneridae</taxon>
        <taxon>Pentapetalae</taxon>
        <taxon>asterids</taxon>
        <taxon>lamiids</taxon>
        <taxon>Lamiales</taxon>
        <taxon>Pedaliaceae</taxon>
        <taxon>Sesamum</taxon>
    </lineage>
</organism>
<keyword evidence="1" id="KW-0812">Transmembrane</keyword>
<keyword evidence="1" id="KW-1133">Transmembrane helix</keyword>
<keyword evidence="1" id="KW-0472">Membrane</keyword>
<feature type="transmembrane region" description="Helical" evidence="1">
    <location>
        <begin position="37"/>
        <end position="55"/>
    </location>
</feature>
<name>A0AAW2MFH9_SESRA</name>
<evidence type="ECO:0008006" key="3">
    <source>
        <dbReference type="Google" id="ProtNLM"/>
    </source>
</evidence>